<keyword evidence="3" id="KW-0547">Nucleotide-binding</keyword>
<dbReference type="InterPro" id="IPR017911">
    <property type="entry name" value="MacB-like_ATP-bd"/>
</dbReference>
<evidence type="ECO:0000256" key="1">
    <source>
        <dbReference type="ARBA" id="ARBA00005417"/>
    </source>
</evidence>
<name>A0A5B8NP59_9CHRO</name>
<dbReference type="Proteomes" id="UP000318453">
    <property type="component" value="Chromosome"/>
</dbReference>
<dbReference type="Pfam" id="PF00005">
    <property type="entry name" value="ABC_tran"/>
    <property type="match status" value="1"/>
</dbReference>
<dbReference type="GO" id="GO:0005524">
    <property type="term" value="F:ATP binding"/>
    <property type="evidence" value="ECO:0007669"/>
    <property type="project" value="UniProtKB-KW"/>
</dbReference>
<protein>
    <submittedName>
        <fullName evidence="6">ABC transporter ATP-binding protein</fullName>
    </submittedName>
</protein>
<dbReference type="InterPro" id="IPR003439">
    <property type="entry name" value="ABC_transporter-like_ATP-bd"/>
</dbReference>
<evidence type="ECO:0000256" key="3">
    <source>
        <dbReference type="ARBA" id="ARBA00022741"/>
    </source>
</evidence>
<dbReference type="FunFam" id="3.40.50.300:FF:000032">
    <property type="entry name" value="Export ABC transporter ATP-binding protein"/>
    <property type="match status" value="1"/>
</dbReference>
<dbReference type="AlphaFoldDB" id="A0A5B8NP59"/>
<dbReference type="CDD" id="cd03255">
    <property type="entry name" value="ABC_MJ0796_LolCDE_FtsE"/>
    <property type="match status" value="1"/>
</dbReference>
<sequence>MGQPDSSLIEKERNPAKTPVLFQGRGITKTYQMGEVKVQALRAVDLDLYQEEFVVLLGPSGSGKSTLLNILGGLDTPSSGEVFFRHYNLTQGGDRVLTRFRREAIGFIFQFYNLIPSLTAQENVALVTDIASHPMKPAEALEMVGLGDRLDHFPSQLSGGEQQRVAIARAIAKRPEVMFCDEPTGALDLNTGKLVLEVLSKVNQELGTTLVIITHNAGIGAMADRVITMRDGQIYSIEQNARRANAEELTW</sequence>
<dbReference type="PANTHER" id="PTHR42798:SF2">
    <property type="entry name" value="ABC TRANSPORTER ATP-BINDING PROTEIN MG467-RELATED"/>
    <property type="match status" value="1"/>
</dbReference>
<dbReference type="RefSeq" id="WP_146296910.1">
    <property type="nucleotide sequence ID" value="NZ_CP042326.1"/>
</dbReference>
<accession>A0A5B8NP59</accession>
<dbReference type="InterPro" id="IPR003593">
    <property type="entry name" value="AAA+_ATPase"/>
</dbReference>
<evidence type="ECO:0000259" key="5">
    <source>
        <dbReference type="PROSITE" id="PS50893"/>
    </source>
</evidence>
<dbReference type="PROSITE" id="PS50893">
    <property type="entry name" value="ABC_TRANSPORTER_2"/>
    <property type="match status" value="1"/>
</dbReference>
<dbReference type="GO" id="GO:0098796">
    <property type="term" value="C:membrane protein complex"/>
    <property type="evidence" value="ECO:0007669"/>
    <property type="project" value="UniProtKB-ARBA"/>
</dbReference>
<dbReference type="KEGG" id="enn:FRE64_14655"/>
<evidence type="ECO:0000313" key="7">
    <source>
        <dbReference type="Proteomes" id="UP000318453"/>
    </source>
</evidence>
<dbReference type="PROSITE" id="PS00211">
    <property type="entry name" value="ABC_TRANSPORTER_1"/>
    <property type="match status" value="1"/>
</dbReference>
<dbReference type="PANTHER" id="PTHR42798">
    <property type="entry name" value="LIPOPROTEIN-RELEASING SYSTEM ATP-BINDING PROTEIN LOLD"/>
    <property type="match status" value="1"/>
</dbReference>
<gene>
    <name evidence="6" type="ORF">FRE64_14655</name>
</gene>
<evidence type="ECO:0000313" key="6">
    <source>
        <dbReference type="EMBL" id="QDZ41073.1"/>
    </source>
</evidence>
<keyword evidence="2" id="KW-0813">Transport</keyword>
<comment type="similarity">
    <text evidence="1">Belongs to the ABC transporter superfamily.</text>
</comment>
<dbReference type="GO" id="GO:0016887">
    <property type="term" value="F:ATP hydrolysis activity"/>
    <property type="evidence" value="ECO:0007669"/>
    <property type="project" value="InterPro"/>
</dbReference>
<proteinExistence type="inferred from homology"/>
<dbReference type="SUPFAM" id="SSF52540">
    <property type="entry name" value="P-loop containing nucleoside triphosphate hydrolases"/>
    <property type="match status" value="1"/>
</dbReference>
<evidence type="ECO:0000256" key="2">
    <source>
        <dbReference type="ARBA" id="ARBA00022448"/>
    </source>
</evidence>
<feature type="domain" description="ABC transporter" evidence="5">
    <location>
        <begin position="22"/>
        <end position="249"/>
    </location>
</feature>
<dbReference type="InterPro" id="IPR027417">
    <property type="entry name" value="P-loop_NTPase"/>
</dbReference>
<keyword evidence="7" id="KW-1185">Reference proteome</keyword>
<dbReference type="InterPro" id="IPR017871">
    <property type="entry name" value="ABC_transporter-like_CS"/>
</dbReference>
<keyword evidence="4 6" id="KW-0067">ATP-binding</keyword>
<organism evidence="6 7">
    <name type="scientific">Euhalothece natronophila Z-M001</name>
    <dbReference type="NCBI Taxonomy" id="522448"/>
    <lineage>
        <taxon>Bacteria</taxon>
        <taxon>Bacillati</taxon>
        <taxon>Cyanobacteriota</taxon>
        <taxon>Cyanophyceae</taxon>
        <taxon>Oscillatoriophycideae</taxon>
        <taxon>Chroococcales</taxon>
        <taxon>Halothecacae</taxon>
        <taxon>Halothece cluster</taxon>
        <taxon>Euhalothece</taxon>
    </lineage>
</organism>
<dbReference type="GO" id="GO:0022857">
    <property type="term" value="F:transmembrane transporter activity"/>
    <property type="evidence" value="ECO:0007669"/>
    <property type="project" value="UniProtKB-ARBA"/>
</dbReference>
<reference evidence="6" key="1">
    <citation type="submission" date="2019-08" db="EMBL/GenBank/DDBJ databases">
        <title>Carotenoids and Carotenoid Binding Proteins in the Halophilic Cyanobacterium Euhalothece sp. ZM00.</title>
        <authorList>
            <person name="Cho S.M."/>
            <person name="Song J.Y."/>
            <person name="Park Y.-I."/>
        </authorList>
    </citation>
    <scope>NUCLEOTIDE SEQUENCE [LARGE SCALE GENOMIC DNA]</scope>
    <source>
        <strain evidence="6">Z-M001</strain>
    </source>
</reference>
<dbReference type="EMBL" id="CP042326">
    <property type="protein sequence ID" value="QDZ41073.1"/>
    <property type="molecule type" value="Genomic_DNA"/>
</dbReference>
<dbReference type="SMART" id="SM00382">
    <property type="entry name" value="AAA"/>
    <property type="match status" value="1"/>
</dbReference>
<dbReference type="OrthoDB" id="508204at2"/>
<evidence type="ECO:0000256" key="4">
    <source>
        <dbReference type="ARBA" id="ARBA00022840"/>
    </source>
</evidence>
<dbReference type="Gene3D" id="3.40.50.300">
    <property type="entry name" value="P-loop containing nucleotide triphosphate hydrolases"/>
    <property type="match status" value="1"/>
</dbReference>